<feature type="chain" id="PRO_5042290309" description="Lipoprotein" evidence="1">
    <location>
        <begin position="25"/>
        <end position="233"/>
    </location>
</feature>
<sequence>MKRRIFTFLLAAALVLLTACSGRGTEPPVRIGEAIGEASLLRSYSAAEAFQEADAVALVRVGDWLGEQDGGFPITFYKAAVVKSYKGDLPREFTLMQNGGSAGTYEDYPLYTCGNELLVFLRKADADYPDAYQSVGSFSTVLYAADAVDGTRYYLDRFGLMSMREQETGDSALEQPLSRMPEDTVKELRADLEKTDALLAESLSSGERKNSSFEAYVYTQDALETLFASLNQG</sequence>
<dbReference type="EMBL" id="JAJEPW010000037">
    <property type="protein sequence ID" value="MCC2130157.1"/>
    <property type="molecule type" value="Genomic_DNA"/>
</dbReference>
<dbReference type="PROSITE" id="PS51257">
    <property type="entry name" value="PROKAR_LIPOPROTEIN"/>
    <property type="match status" value="1"/>
</dbReference>
<protein>
    <recommendedName>
        <fullName evidence="4">Lipoprotein</fullName>
    </recommendedName>
</protein>
<feature type="signal peptide" evidence="1">
    <location>
        <begin position="1"/>
        <end position="24"/>
    </location>
</feature>
<dbReference type="Proteomes" id="UP001199319">
    <property type="component" value="Unassembled WGS sequence"/>
</dbReference>
<gene>
    <name evidence="2" type="ORF">LKD37_11660</name>
</gene>
<organism evidence="2 3">
    <name type="scientific">Brotocaccenecus cirricatena</name>
    <dbReference type="NCBI Taxonomy" id="3064195"/>
    <lineage>
        <taxon>Bacteria</taxon>
        <taxon>Bacillati</taxon>
        <taxon>Bacillota</taxon>
        <taxon>Clostridia</taxon>
        <taxon>Eubacteriales</taxon>
        <taxon>Oscillospiraceae</taxon>
        <taxon>Brotocaccenecus</taxon>
    </lineage>
</organism>
<evidence type="ECO:0008006" key="4">
    <source>
        <dbReference type="Google" id="ProtNLM"/>
    </source>
</evidence>
<evidence type="ECO:0000313" key="2">
    <source>
        <dbReference type="EMBL" id="MCC2130157.1"/>
    </source>
</evidence>
<reference evidence="2" key="1">
    <citation type="submission" date="2021-10" db="EMBL/GenBank/DDBJ databases">
        <title>Anaerobic single-cell dispensing facilitates the cultivation of human gut bacteria.</title>
        <authorList>
            <person name="Afrizal A."/>
        </authorList>
    </citation>
    <scope>NUCLEOTIDE SEQUENCE</scope>
    <source>
        <strain evidence="2">CLA-AA-H272</strain>
    </source>
</reference>
<keyword evidence="1" id="KW-0732">Signal</keyword>
<comment type="caution">
    <text evidence="2">The sequence shown here is derived from an EMBL/GenBank/DDBJ whole genome shotgun (WGS) entry which is preliminary data.</text>
</comment>
<dbReference type="RefSeq" id="WP_302929378.1">
    <property type="nucleotide sequence ID" value="NZ_JAJEPW010000037.1"/>
</dbReference>
<name>A0AAE3ACU9_9FIRM</name>
<proteinExistence type="predicted"/>
<evidence type="ECO:0000256" key="1">
    <source>
        <dbReference type="SAM" id="SignalP"/>
    </source>
</evidence>
<accession>A0AAE3ACU9</accession>
<evidence type="ECO:0000313" key="3">
    <source>
        <dbReference type="Proteomes" id="UP001199319"/>
    </source>
</evidence>
<dbReference type="AlphaFoldDB" id="A0AAE3ACU9"/>
<keyword evidence="3" id="KW-1185">Reference proteome</keyword>